<feature type="transmembrane region" description="Helical" evidence="1">
    <location>
        <begin position="74"/>
        <end position="92"/>
    </location>
</feature>
<dbReference type="Pfam" id="PF06197">
    <property type="entry name" value="DUF998"/>
    <property type="match status" value="1"/>
</dbReference>
<keyword evidence="1" id="KW-1133">Transmembrane helix</keyword>
<gene>
    <name evidence="2" type="ORF">GWK48_08675</name>
</gene>
<feature type="transmembrane region" description="Helical" evidence="1">
    <location>
        <begin position="98"/>
        <end position="116"/>
    </location>
</feature>
<dbReference type="GeneID" id="55642013"/>
<organism evidence="2 3">
    <name type="scientific">Metallosphaera tengchongensis</name>
    <dbReference type="NCBI Taxonomy" id="1532350"/>
    <lineage>
        <taxon>Archaea</taxon>
        <taxon>Thermoproteota</taxon>
        <taxon>Thermoprotei</taxon>
        <taxon>Sulfolobales</taxon>
        <taxon>Sulfolobaceae</taxon>
        <taxon>Metallosphaera</taxon>
    </lineage>
</organism>
<feature type="transmembrane region" description="Helical" evidence="1">
    <location>
        <begin position="45"/>
        <end position="67"/>
    </location>
</feature>
<keyword evidence="1" id="KW-0812">Transmembrane</keyword>
<dbReference type="InterPro" id="IPR009339">
    <property type="entry name" value="DUF998"/>
</dbReference>
<accession>A0A6N0NW47</accession>
<feature type="transmembrane region" description="Helical" evidence="1">
    <location>
        <begin position="159"/>
        <end position="177"/>
    </location>
</feature>
<dbReference type="EMBL" id="CP049074">
    <property type="protein sequence ID" value="QKR00437.1"/>
    <property type="molecule type" value="Genomic_DNA"/>
</dbReference>
<dbReference type="OrthoDB" id="46160at2157"/>
<protein>
    <submittedName>
        <fullName evidence="2">DUF998 domain-containing protein</fullName>
    </submittedName>
</protein>
<sequence length="186" mass="20119">MKPKTSLGGKILVISVAQFWIFMLLSEELYKGYNLNQNYISDLGVGSTAIIFNSSIVLMGILIILSGLLFSSKILSSFLIIGAIGMIGVGVFPETTGTPHLISALLAFLFSSLASFPAFKMINSNLRYLFPILGVISLISLVFFIFHDYGPIGPGGVERFIVLPDIVWAISFGSIMGSKNETQTTP</sequence>
<dbReference type="AlphaFoldDB" id="A0A6N0NW47"/>
<keyword evidence="1" id="KW-0472">Membrane</keyword>
<feature type="transmembrane region" description="Helical" evidence="1">
    <location>
        <begin position="7"/>
        <end position="25"/>
    </location>
</feature>
<reference evidence="2 3" key="1">
    <citation type="submission" date="2020-02" db="EMBL/GenBank/DDBJ databases">
        <title>Comparative genome analysis reveals the metabolism and evolution of the thermophilic archaeal genus Metallosphaera.</title>
        <authorList>
            <person name="Jiang C."/>
        </authorList>
    </citation>
    <scope>NUCLEOTIDE SEQUENCE [LARGE SCALE GENOMIC DNA]</scope>
    <source>
        <strain evidence="2 3">Ric-A</strain>
    </source>
</reference>
<evidence type="ECO:0000313" key="2">
    <source>
        <dbReference type="EMBL" id="QKR00437.1"/>
    </source>
</evidence>
<name>A0A6N0NW47_9CREN</name>
<proteinExistence type="predicted"/>
<dbReference type="KEGG" id="mten:GWK48_08675"/>
<feature type="transmembrane region" description="Helical" evidence="1">
    <location>
        <begin position="128"/>
        <end position="147"/>
    </location>
</feature>
<evidence type="ECO:0000256" key="1">
    <source>
        <dbReference type="SAM" id="Phobius"/>
    </source>
</evidence>
<evidence type="ECO:0000313" key="3">
    <source>
        <dbReference type="Proteomes" id="UP000509301"/>
    </source>
</evidence>
<dbReference type="RefSeq" id="WP_174631430.1">
    <property type="nucleotide sequence ID" value="NZ_CP049074.1"/>
</dbReference>
<dbReference type="Proteomes" id="UP000509301">
    <property type="component" value="Chromosome"/>
</dbReference>
<keyword evidence="3" id="KW-1185">Reference proteome</keyword>